<dbReference type="Proteomes" id="UP000182491">
    <property type="component" value="Unassembled WGS sequence"/>
</dbReference>
<proteinExistence type="predicted"/>
<evidence type="ECO:0000313" key="3">
    <source>
        <dbReference type="Proteomes" id="UP000182491"/>
    </source>
</evidence>
<accession>A0A1I7JEW3</accession>
<feature type="region of interest" description="Disordered" evidence="1">
    <location>
        <begin position="1"/>
        <end position="34"/>
    </location>
</feature>
<keyword evidence="3" id="KW-1185">Reference proteome</keyword>
<reference evidence="3" key="1">
    <citation type="submission" date="2016-10" db="EMBL/GenBank/DDBJ databases">
        <authorList>
            <person name="Varghese N."/>
        </authorList>
    </citation>
    <scope>NUCLEOTIDE SEQUENCE [LARGE SCALE GENOMIC DNA]</scope>
    <source>
        <strain evidence="3">DSM 18820</strain>
    </source>
</reference>
<protein>
    <submittedName>
        <fullName evidence="2">Uncharacterized protein</fullName>
    </submittedName>
</protein>
<organism evidence="2 3">
    <name type="scientific">Pontibacter akesuensis</name>
    <dbReference type="NCBI Taxonomy" id="388950"/>
    <lineage>
        <taxon>Bacteria</taxon>
        <taxon>Pseudomonadati</taxon>
        <taxon>Bacteroidota</taxon>
        <taxon>Cytophagia</taxon>
        <taxon>Cytophagales</taxon>
        <taxon>Hymenobacteraceae</taxon>
        <taxon>Pontibacter</taxon>
    </lineage>
</organism>
<dbReference type="RefSeq" id="WP_157578028.1">
    <property type="nucleotide sequence ID" value="NZ_BMXC01000003.1"/>
</dbReference>
<evidence type="ECO:0000256" key="1">
    <source>
        <dbReference type="SAM" id="MobiDB-lite"/>
    </source>
</evidence>
<dbReference type="AlphaFoldDB" id="A0A1I7JEW3"/>
<gene>
    <name evidence="2" type="ORF">SAMN04487941_2794</name>
</gene>
<feature type="compositionally biased region" description="Polar residues" evidence="1">
    <location>
        <begin position="11"/>
        <end position="24"/>
    </location>
</feature>
<evidence type="ECO:0000313" key="2">
    <source>
        <dbReference type="EMBL" id="SFU83690.1"/>
    </source>
</evidence>
<dbReference type="EMBL" id="FPCA01000003">
    <property type="protein sequence ID" value="SFU83690.1"/>
    <property type="molecule type" value="Genomic_DNA"/>
</dbReference>
<name>A0A1I7JEW3_9BACT</name>
<sequence length="49" mass="5356">MKEEDKEEVLTGNTGEQGPANGSSDADVVRDENIPVILIDTTPQQEEQQ</sequence>